<dbReference type="AlphaFoldDB" id="A0A5S6R3F1"/>
<evidence type="ECO:0000259" key="2">
    <source>
        <dbReference type="Pfam" id="PF25597"/>
    </source>
</evidence>
<keyword evidence="3" id="KW-1185">Reference proteome</keyword>
<feature type="region of interest" description="Disordered" evidence="1">
    <location>
        <begin position="176"/>
        <end position="197"/>
    </location>
</feature>
<dbReference type="WBParaSite" id="TMUE_3000013958.1">
    <property type="protein sequence ID" value="TMUE_3000013958.1"/>
    <property type="gene ID" value="WBGene00302082"/>
</dbReference>
<evidence type="ECO:0000256" key="1">
    <source>
        <dbReference type="SAM" id="MobiDB-lite"/>
    </source>
</evidence>
<dbReference type="Pfam" id="PF25597">
    <property type="entry name" value="SH3_retrovirus"/>
    <property type="match status" value="1"/>
</dbReference>
<protein>
    <submittedName>
        <fullName evidence="4">Retrovirus-related Pol polyprotein from transposon TNT 1-94</fullName>
    </submittedName>
</protein>
<reference evidence="4" key="1">
    <citation type="submission" date="2019-12" db="UniProtKB">
        <authorList>
            <consortium name="WormBaseParasite"/>
        </authorList>
    </citation>
    <scope>IDENTIFICATION</scope>
</reference>
<dbReference type="STRING" id="70415.A0A5S6R3F1"/>
<dbReference type="Proteomes" id="UP000046395">
    <property type="component" value="Unassembled WGS sequence"/>
</dbReference>
<sequence length="245" mass="28586">MEVLMDFKAQIEKLELPRNWCRWKRQMELLLRHHGVLDVVTGKKVAPKILSVEASVEDVQTHEEEAKCYEKDETFAQLILQRRRKWDKKAVAGRFLGYCDEKDGYRIWLANTKKVVTRRDVVFKPEEIPSSISLTVKSAPDNMRQVIDDSCMEELKSDNGSDVELELEEVRSNLELERRPAQSEVKAENGLPKRQSRKPKYLSDYTLLTEVSYPTSFLAAMQSEDVVHWRRAMEEEMNSLHENSL</sequence>
<accession>A0A5S6R3F1</accession>
<evidence type="ECO:0000313" key="3">
    <source>
        <dbReference type="Proteomes" id="UP000046395"/>
    </source>
</evidence>
<dbReference type="InterPro" id="IPR057670">
    <property type="entry name" value="SH3_retrovirus"/>
</dbReference>
<feature type="compositionally biased region" description="Basic and acidic residues" evidence="1">
    <location>
        <begin position="176"/>
        <end position="187"/>
    </location>
</feature>
<organism evidence="3 4">
    <name type="scientific">Trichuris muris</name>
    <name type="common">Mouse whipworm</name>
    <dbReference type="NCBI Taxonomy" id="70415"/>
    <lineage>
        <taxon>Eukaryota</taxon>
        <taxon>Metazoa</taxon>
        <taxon>Ecdysozoa</taxon>
        <taxon>Nematoda</taxon>
        <taxon>Enoplea</taxon>
        <taxon>Dorylaimia</taxon>
        <taxon>Trichinellida</taxon>
        <taxon>Trichuridae</taxon>
        <taxon>Trichuris</taxon>
    </lineage>
</organism>
<name>A0A5S6R3F1_TRIMR</name>
<feature type="domain" description="Retroviral polymerase SH3-like" evidence="2">
    <location>
        <begin position="81"/>
        <end position="131"/>
    </location>
</feature>
<evidence type="ECO:0000313" key="4">
    <source>
        <dbReference type="WBParaSite" id="TMUE_3000013958.1"/>
    </source>
</evidence>
<proteinExistence type="predicted"/>